<dbReference type="AlphaFoldDB" id="A0A5D3WGX6"/>
<evidence type="ECO:0000256" key="1">
    <source>
        <dbReference type="SAM" id="Phobius"/>
    </source>
</evidence>
<feature type="signal peptide" evidence="2">
    <location>
        <begin position="1"/>
        <end position="23"/>
    </location>
</feature>
<feature type="chain" id="PRO_5022720260" description="Type IV secretion system protein VirB2" evidence="2">
    <location>
        <begin position="24"/>
        <end position="98"/>
    </location>
</feature>
<organism evidence="3 4">
    <name type="scientific">Geothermobacter ehrlichii</name>
    <dbReference type="NCBI Taxonomy" id="213224"/>
    <lineage>
        <taxon>Bacteria</taxon>
        <taxon>Pseudomonadati</taxon>
        <taxon>Thermodesulfobacteriota</taxon>
        <taxon>Desulfuromonadia</taxon>
        <taxon>Desulfuromonadales</taxon>
        <taxon>Geothermobacteraceae</taxon>
        <taxon>Geothermobacter</taxon>
    </lineage>
</organism>
<dbReference type="RefSeq" id="WP_148896638.1">
    <property type="nucleotide sequence ID" value="NZ_VNIB01000012.1"/>
</dbReference>
<keyword evidence="4" id="KW-1185">Reference proteome</keyword>
<reference evidence="3 4" key="1">
    <citation type="submission" date="2019-07" db="EMBL/GenBank/DDBJ databases">
        <title>Genomic Encyclopedia of Type Strains, Phase IV (KMG-IV): sequencing the most valuable type-strain genomes for metagenomic binning, comparative biology and taxonomic classification.</title>
        <authorList>
            <person name="Goeker M."/>
        </authorList>
    </citation>
    <scope>NUCLEOTIDE SEQUENCE [LARGE SCALE GENOMIC DNA]</scope>
    <source>
        <strain evidence="3 4">SS015</strain>
    </source>
</reference>
<dbReference type="EMBL" id="VNIB01000012">
    <property type="protein sequence ID" value="TYO96795.1"/>
    <property type="molecule type" value="Genomic_DNA"/>
</dbReference>
<comment type="caution">
    <text evidence="3">The sequence shown here is derived from an EMBL/GenBank/DDBJ whole genome shotgun (WGS) entry which is preliminary data.</text>
</comment>
<accession>A0A5D3WGX6</accession>
<evidence type="ECO:0000313" key="3">
    <source>
        <dbReference type="EMBL" id="TYO96795.1"/>
    </source>
</evidence>
<sequence length="98" mass="10283">MNRKALILLLALAFLMIAGPVFAFTAPTDPNSFGYVFYDYVVVKGLQGAIGFVIGIALVIYGATFLPQGKYMTGFIAIITGGLIAAADKVVTGFGLIC</sequence>
<feature type="transmembrane region" description="Helical" evidence="1">
    <location>
        <begin position="47"/>
        <end position="66"/>
    </location>
</feature>
<evidence type="ECO:0000256" key="2">
    <source>
        <dbReference type="SAM" id="SignalP"/>
    </source>
</evidence>
<feature type="transmembrane region" description="Helical" evidence="1">
    <location>
        <begin position="73"/>
        <end position="97"/>
    </location>
</feature>
<gene>
    <name evidence="3" type="ORF">EDC39_11283</name>
</gene>
<keyword evidence="2" id="KW-0732">Signal</keyword>
<evidence type="ECO:0000313" key="4">
    <source>
        <dbReference type="Proteomes" id="UP000324159"/>
    </source>
</evidence>
<dbReference type="OrthoDB" id="5402391at2"/>
<keyword evidence="1" id="KW-1133">Transmembrane helix</keyword>
<keyword evidence="1" id="KW-0472">Membrane</keyword>
<dbReference type="Proteomes" id="UP000324159">
    <property type="component" value="Unassembled WGS sequence"/>
</dbReference>
<name>A0A5D3WGX6_9BACT</name>
<protein>
    <recommendedName>
        <fullName evidence="5">Type IV secretion system protein VirB2</fullName>
    </recommendedName>
</protein>
<evidence type="ECO:0008006" key="5">
    <source>
        <dbReference type="Google" id="ProtNLM"/>
    </source>
</evidence>
<proteinExistence type="predicted"/>
<keyword evidence="1" id="KW-0812">Transmembrane</keyword>